<dbReference type="SUPFAM" id="SSF46894">
    <property type="entry name" value="C-terminal effector domain of the bipartite response regulators"/>
    <property type="match status" value="1"/>
</dbReference>
<dbReference type="SMART" id="SM01043">
    <property type="entry name" value="BTAD"/>
    <property type="match status" value="1"/>
</dbReference>
<accession>A0A4V3IBA5</accession>
<dbReference type="Pfam" id="PF03704">
    <property type="entry name" value="BTAD"/>
    <property type="match status" value="1"/>
</dbReference>
<feature type="compositionally biased region" description="Pro residues" evidence="6">
    <location>
        <begin position="1"/>
        <end position="13"/>
    </location>
</feature>
<evidence type="ECO:0000313" key="9">
    <source>
        <dbReference type="Proteomes" id="UP000297963"/>
    </source>
</evidence>
<dbReference type="Gene3D" id="1.25.40.10">
    <property type="entry name" value="Tetratricopeptide repeat domain"/>
    <property type="match status" value="1"/>
</dbReference>
<dbReference type="InterPro" id="IPR005158">
    <property type="entry name" value="BTAD"/>
</dbReference>
<dbReference type="GO" id="GO:0000160">
    <property type="term" value="P:phosphorelay signal transduction system"/>
    <property type="evidence" value="ECO:0007669"/>
    <property type="project" value="InterPro"/>
</dbReference>
<dbReference type="Gene3D" id="1.10.10.10">
    <property type="entry name" value="Winged helix-like DNA-binding domain superfamily/Winged helix DNA-binding domain"/>
    <property type="match status" value="1"/>
</dbReference>
<dbReference type="AlphaFoldDB" id="A0A4V3IBA5"/>
<evidence type="ECO:0000259" key="7">
    <source>
        <dbReference type="PROSITE" id="PS51755"/>
    </source>
</evidence>
<comment type="caution">
    <text evidence="8">The sequence shown here is derived from an EMBL/GenBank/DDBJ whole genome shotgun (WGS) entry which is preliminary data.</text>
</comment>
<feature type="region of interest" description="Disordered" evidence="6">
    <location>
        <begin position="394"/>
        <end position="415"/>
    </location>
</feature>
<reference evidence="8 9" key="1">
    <citation type="submission" date="2019-03" db="EMBL/GenBank/DDBJ databases">
        <title>Genomics of glacier-inhabiting Cryobacterium strains.</title>
        <authorList>
            <person name="Liu Q."/>
            <person name="Xin Y.-H."/>
        </authorList>
    </citation>
    <scope>NUCLEOTIDE SEQUENCE [LARGE SCALE GENOMIC DNA]</scope>
    <source>
        <strain evidence="8 9">Hh34</strain>
    </source>
</reference>
<dbReference type="PANTHER" id="PTHR35807:SF1">
    <property type="entry name" value="TRANSCRIPTIONAL REGULATOR REDD"/>
    <property type="match status" value="1"/>
</dbReference>
<dbReference type="InterPro" id="IPR011990">
    <property type="entry name" value="TPR-like_helical_dom_sf"/>
</dbReference>
<proteinExistence type="inferred from homology"/>
<name>A0A4V3IBA5_9MICO</name>
<dbReference type="Pfam" id="PF00486">
    <property type="entry name" value="Trans_reg_C"/>
    <property type="match status" value="1"/>
</dbReference>
<evidence type="ECO:0000256" key="3">
    <source>
        <dbReference type="ARBA" id="ARBA00023125"/>
    </source>
</evidence>
<evidence type="ECO:0000256" key="1">
    <source>
        <dbReference type="ARBA" id="ARBA00005820"/>
    </source>
</evidence>
<dbReference type="Proteomes" id="UP000297963">
    <property type="component" value="Unassembled WGS sequence"/>
</dbReference>
<evidence type="ECO:0000256" key="6">
    <source>
        <dbReference type="SAM" id="MobiDB-lite"/>
    </source>
</evidence>
<feature type="region of interest" description="Disordered" evidence="6">
    <location>
        <begin position="1"/>
        <end position="48"/>
    </location>
</feature>
<dbReference type="SUPFAM" id="SSF48452">
    <property type="entry name" value="TPR-like"/>
    <property type="match status" value="1"/>
</dbReference>
<protein>
    <submittedName>
        <fullName evidence="8">Response regulator receiver protein</fullName>
    </submittedName>
</protein>
<dbReference type="PROSITE" id="PS51755">
    <property type="entry name" value="OMPR_PHOB"/>
    <property type="match status" value="1"/>
</dbReference>
<dbReference type="PANTHER" id="PTHR35807">
    <property type="entry name" value="TRANSCRIPTIONAL REGULATOR REDD-RELATED"/>
    <property type="match status" value="1"/>
</dbReference>
<dbReference type="GO" id="GO:0003677">
    <property type="term" value="F:DNA binding"/>
    <property type="evidence" value="ECO:0007669"/>
    <property type="project" value="UniProtKB-UniRule"/>
</dbReference>
<evidence type="ECO:0000256" key="5">
    <source>
        <dbReference type="PROSITE-ProRule" id="PRU01091"/>
    </source>
</evidence>
<feature type="compositionally biased region" description="Low complexity" evidence="6">
    <location>
        <begin position="14"/>
        <end position="25"/>
    </location>
</feature>
<evidence type="ECO:0000256" key="4">
    <source>
        <dbReference type="ARBA" id="ARBA00023163"/>
    </source>
</evidence>
<dbReference type="EMBL" id="SOFE01000014">
    <property type="protein sequence ID" value="TFB85097.1"/>
    <property type="molecule type" value="Genomic_DNA"/>
</dbReference>
<comment type="similarity">
    <text evidence="1">Belongs to the AfsR/DnrI/RedD regulatory family.</text>
</comment>
<dbReference type="InterPro" id="IPR016032">
    <property type="entry name" value="Sig_transdc_resp-reg_C-effctor"/>
</dbReference>
<feature type="domain" description="OmpR/PhoB-type" evidence="7">
    <location>
        <begin position="116"/>
        <end position="220"/>
    </location>
</feature>
<sequence length="432" mass="46811">MPPASPFAPPTTPCPDSARGPPRSGSTRRSRAEHPFKRPSFSKSPIRSLPSSWTGLRVPACPSEPGIIATPEMIPEIGGNFLVHPRLTPAWANRHHCRIPTVEVVMTMESDTRVQPASAPVAHLSVQLFGNLTIRCGPVVLHAHELGGPKPRQILEILLVHVGLPVSKDHLIELLWGANPPAEALPTLESYVSVLRRHLQPGAGKFGPLQTTTGGYVLDRDLVDVDLEQFDDLLQRAQKTNPELAYPFLLRALDLAQAPLLCDELVAAWASEARDLHESRLTVARVLASETAAALHRIDDSVDLANLAIANDPLNERAWTALILGLEAAGCHAQGLQAYDRCRHAMQSELGCAPGQILRSAQLRLLHATATEDGDLADVLSAFLVLHEHLGVPAPDSHPRTSTLPRPEPVPDSLREATDVITSFLRRAVARA</sequence>
<keyword evidence="4" id="KW-0804">Transcription</keyword>
<evidence type="ECO:0000313" key="8">
    <source>
        <dbReference type="EMBL" id="TFB85097.1"/>
    </source>
</evidence>
<dbReference type="GO" id="GO:0006355">
    <property type="term" value="P:regulation of DNA-templated transcription"/>
    <property type="evidence" value="ECO:0007669"/>
    <property type="project" value="InterPro"/>
</dbReference>
<feature type="DNA-binding region" description="OmpR/PhoB-type" evidence="5">
    <location>
        <begin position="116"/>
        <end position="220"/>
    </location>
</feature>
<dbReference type="InterPro" id="IPR051677">
    <property type="entry name" value="AfsR-DnrI-RedD_regulator"/>
</dbReference>
<keyword evidence="2" id="KW-0805">Transcription regulation</keyword>
<dbReference type="InterPro" id="IPR001867">
    <property type="entry name" value="OmpR/PhoB-type_DNA-bd"/>
</dbReference>
<organism evidence="8 9">
    <name type="scientific">Cryobacterium levicorallinum</name>
    <dbReference type="NCBI Taxonomy" id="995038"/>
    <lineage>
        <taxon>Bacteria</taxon>
        <taxon>Bacillati</taxon>
        <taxon>Actinomycetota</taxon>
        <taxon>Actinomycetes</taxon>
        <taxon>Micrococcales</taxon>
        <taxon>Microbacteriaceae</taxon>
        <taxon>Cryobacterium</taxon>
    </lineage>
</organism>
<dbReference type="SMART" id="SM00862">
    <property type="entry name" value="Trans_reg_C"/>
    <property type="match status" value="1"/>
</dbReference>
<keyword evidence="3 5" id="KW-0238">DNA-binding</keyword>
<evidence type="ECO:0000256" key="2">
    <source>
        <dbReference type="ARBA" id="ARBA00023015"/>
    </source>
</evidence>
<gene>
    <name evidence="8" type="ORF">E3O11_08670</name>
</gene>
<dbReference type="InterPro" id="IPR036388">
    <property type="entry name" value="WH-like_DNA-bd_sf"/>
</dbReference>